<comment type="similarity">
    <text evidence="2">Belongs to the BshC family.</text>
</comment>
<dbReference type="HAMAP" id="MF_01867">
    <property type="entry name" value="BshC"/>
    <property type="match status" value="1"/>
</dbReference>
<comment type="function">
    <text evidence="2">Involved in bacillithiol (BSH) biosynthesis. May catalyze the last step of the pathway, the addition of cysteine to glucosamine malate (GlcN-Mal) to generate BSH.</text>
</comment>
<dbReference type="NCBIfam" id="TIGR03998">
    <property type="entry name" value="thiol_BshC"/>
    <property type="match status" value="1"/>
</dbReference>
<dbReference type="EC" id="6.-.-.-" evidence="2"/>
<dbReference type="EMBL" id="JBHSOZ010000003">
    <property type="protein sequence ID" value="MFC5712249.1"/>
    <property type="molecule type" value="Genomic_DNA"/>
</dbReference>
<reference evidence="6" key="1">
    <citation type="journal article" date="2019" name="Int. J. Syst. Evol. Microbiol.">
        <title>The Global Catalogue of Microorganisms (GCM) 10K type strain sequencing project: providing services to taxonomists for standard genome sequencing and annotation.</title>
        <authorList>
            <consortium name="The Broad Institute Genomics Platform"/>
            <consortium name="The Broad Institute Genome Sequencing Center for Infectious Disease"/>
            <person name="Wu L."/>
            <person name="Ma J."/>
        </authorList>
    </citation>
    <scope>NUCLEOTIDE SEQUENCE [LARGE SCALE GENOMIC DNA]</scope>
    <source>
        <strain evidence="6">CECT 7184</strain>
    </source>
</reference>
<dbReference type="InterPro" id="IPR011199">
    <property type="entry name" value="Bacillithiol_biosynth_BshC"/>
</dbReference>
<dbReference type="Pfam" id="PF10079">
    <property type="entry name" value="Rossmann-like_BshC"/>
    <property type="match status" value="1"/>
</dbReference>
<sequence>MKIEEQNLPSSSLFVQKYRNRDPFVSSLFDYHYKDEDMKQRFMELTKRSFDRKALHTHLVNYQQTFTHNELALEQIDKLKDHRSVFVVGGQQAGILTGPFYTISKAVTLVLEAREQEEKLGIPVIPLFWIAGEDHDWHEVNHIFLPGMKGPRKHTYKGSYNPGQPVSEQRLNDEAFVTWMEEAVKSYRETPFTRKITGTITKLASRSSSMTHFFGELMQWLFKEEGLVLLDANHIEMRKLEREIFKKIVEENAELSSRLMKRISLYNTRGYDSPVKAQSDSAHFFYHTKFGRELLFRKGSGLFEGKKGQVQFTKEDIIQKIHHSPGKLSSNVATRPLVQEAVLPVLSFVAGPGEIKYWGLLQPLFHHLGYHMPPVLPRMHFSVVDRKGARILKEENLDPWKVIQHGTGKKREEVKKNAIEVDGISMAEEAVMKIKEIHAPLQEALSKVNPSHTSYGEKNYHIIVNEVKKLGEKITDLQEKKVQTSLHRLDFIEQTLFPAANPQERVWSIYPVLNEYGESFIRDICQSGITRNKNHKLIYL</sequence>
<comment type="caution">
    <text evidence="5">The sequence shown here is derived from an EMBL/GenBank/DDBJ whole genome shotgun (WGS) entry which is preliminary data.</text>
</comment>
<protein>
    <recommendedName>
        <fullName evidence="2">Putative cysteine ligase BshC</fullName>
        <ecNumber evidence="2">6.-.-.-</ecNumber>
    </recommendedName>
</protein>
<evidence type="ECO:0000259" key="3">
    <source>
        <dbReference type="Pfam" id="PF10079"/>
    </source>
</evidence>
<keyword evidence="6" id="KW-1185">Reference proteome</keyword>
<feature type="domain" description="Bacillithiol biosynthesis BshC N-terminal Rossmann-like" evidence="3">
    <location>
        <begin position="1"/>
        <end position="379"/>
    </location>
</feature>
<evidence type="ECO:0000256" key="2">
    <source>
        <dbReference type="HAMAP-Rule" id="MF_01867"/>
    </source>
</evidence>
<keyword evidence="1 2" id="KW-0436">Ligase</keyword>
<evidence type="ECO:0000313" key="6">
    <source>
        <dbReference type="Proteomes" id="UP001596142"/>
    </source>
</evidence>
<accession>A0ABW0YQ69</accession>
<evidence type="ECO:0000313" key="5">
    <source>
        <dbReference type="EMBL" id="MFC5712249.1"/>
    </source>
</evidence>
<feature type="domain" description="Bacillithiol biosynthesis BshC C-terminal coiled-coil" evidence="4">
    <location>
        <begin position="383"/>
        <end position="540"/>
    </location>
</feature>
<gene>
    <name evidence="2 5" type="primary">bshC</name>
    <name evidence="5" type="ORF">ACFPU1_05605</name>
</gene>
<proteinExistence type="inferred from homology"/>
<organism evidence="5 6">
    <name type="scientific">Thalassorhabdus alkalitolerans</name>
    <dbReference type="NCBI Taxonomy" id="2282697"/>
    <lineage>
        <taxon>Bacteria</taxon>
        <taxon>Bacillati</taxon>
        <taxon>Bacillota</taxon>
        <taxon>Bacilli</taxon>
        <taxon>Bacillales</taxon>
        <taxon>Bacillaceae</taxon>
        <taxon>Thalassorhabdus</taxon>
    </lineage>
</organism>
<dbReference type="InterPro" id="IPR055399">
    <property type="entry name" value="CC_BshC"/>
</dbReference>
<evidence type="ECO:0000256" key="1">
    <source>
        <dbReference type="ARBA" id="ARBA00022598"/>
    </source>
</evidence>
<evidence type="ECO:0000259" key="4">
    <source>
        <dbReference type="Pfam" id="PF24850"/>
    </source>
</evidence>
<dbReference type="Pfam" id="PF24850">
    <property type="entry name" value="CC_BshC"/>
    <property type="match status" value="1"/>
</dbReference>
<dbReference type="Proteomes" id="UP001596142">
    <property type="component" value="Unassembled WGS sequence"/>
</dbReference>
<name>A0ABW0YQ69_9BACI</name>
<dbReference type="InterPro" id="IPR055398">
    <property type="entry name" value="Rossmann-like_BshC"/>
</dbReference>
<dbReference type="RefSeq" id="WP_198153398.1">
    <property type="nucleotide sequence ID" value="NZ_JBHSOZ010000003.1"/>
</dbReference>
<dbReference type="PIRSF" id="PIRSF012535">
    <property type="entry name" value="UCP012535"/>
    <property type="match status" value="1"/>
</dbReference>